<dbReference type="EMBL" id="NIVC01001558">
    <property type="protein sequence ID" value="PAA66437.1"/>
    <property type="molecule type" value="Genomic_DNA"/>
</dbReference>
<reference evidence="2 3" key="1">
    <citation type="submission" date="2017-06" db="EMBL/GenBank/DDBJ databases">
        <title>A platform for efficient transgenesis in Macrostomum lignano, a flatworm model organism for stem cell research.</title>
        <authorList>
            <person name="Berezikov E."/>
        </authorList>
    </citation>
    <scope>NUCLEOTIDE SEQUENCE [LARGE SCALE GENOMIC DNA]</scope>
    <source>
        <strain evidence="2">DV1</strain>
        <tissue evidence="2">Whole organism</tissue>
    </source>
</reference>
<dbReference type="GO" id="GO:0005856">
    <property type="term" value="C:cytoskeleton"/>
    <property type="evidence" value="ECO:0007669"/>
    <property type="project" value="TreeGrafter"/>
</dbReference>
<gene>
    <name evidence="2" type="ORF">BOX15_Mlig016075g1</name>
</gene>
<dbReference type="GO" id="GO:0031032">
    <property type="term" value="P:actomyosin structure organization"/>
    <property type="evidence" value="ECO:0007669"/>
    <property type="project" value="TreeGrafter"/>
</dbReference>
<protein>
    <recommendedName>
        <fullName evidence="1">FERM domain-containing protein</fullName>
    </recommendedName>
</protein>
<sequence length="93" mass="11383">MQFFRRLFHHLRPRSPRDNSDGVHDKSTLHCVVQYLDNTEANFNVNKQVLGRDLYEQVYNDLDFQYEHEYFGLQYTDFHSVRYWIDPTKPLKK</sequence>
<comment type="caution">
    <text evidence="2">The sequence shown here is derived from an EMBL/GenBank/DDBJ whole genome shotgun (WGS) entry which is preliminary data.</text>
</comment>
<dbReference type="InterPro" id="IPR029071">
    <property type="entry name" value="Ubiquitin-like_domsf"/>
</dbReference>
<dbReference type="PROSITE" id="PS50057">
    <property type="entry name" value="FERM_3"/>
    <property type="match status" value="1"/>
</dbReference>
<evidence type="ECO:0000259" key="1">
    <source>
        <dbReference type="PROSITE" id="PS50057"/>
    </source>
</evidence>
<organism evidence="2 3">
    <name type="scientific">Macrostomum lignano</name>
    <dbReference type="NCBI Taxonomy" id="282301"/>
    <lineage>
        <taxon>Eukaryota</taxon>
        <taxon>Metazoa</taxon>
        <taxon>Spiralia</taxon>
        <taxon>Lophotrochozoa</taxon>
        <taxon>Platyhelminthes</taxon>
        <taxon>Rhabditophora</taxon>
        <taxon>Macrostomorpha</taxon>
        <taxon>Macrostomida</taxon>
        <taxon>Macrostomidae</taxon>
        <taxon>Macrostomum</taxon>
    </lineage>
</organism>
<feature type="domain" description="FERM" evidence="1">
    <location>
        <begin position="29"/>
        <end position="93"/>
    </location>
</feature>
<dbReference type="Gene3D" id="3.10.20.90">
    <property type="entry name" value="Phosphatidylinositol 3-kinase Catalytic Subunit, Chain A, domain 1"/>
    <property type="match status" value="1"/>
</dbReference>
<dbReference type="AlphaFoldDB" id="A0A267EZR9"/>
<feature type="non-terminal residue" evidence="2">
    <location>
        <position position="93"/>
    </location>
</feature>
<name>A0A267EZR9_9PLAT</name>
<dbReference type="Pfam" id="PF09379">
    <property type="entry name" value="FERM_N"/>
    <property type="match status" value="1"/>
</dbReference>
<evidence type="ECO:0000313" key="3">
    <source>
        <dbReference type="Proteomes" id="UP000215902"/>
    </source>
</evidence>
<dbReference type="InterPro" id="IPR000299">
    <property type="entry name" value="FERM_domain"/>
</dbReference>
<keyword evidence="3" id="KW-1185">Reference proteome</keyword>
<dbReference type="SUPFAM" id="SSF54236">
    <property type="entry name" value="Ubiquitin-like"/>
    <property type="match status" value="1"/>
</dbReference>
<dbReference type="STRING" id="282301.A0A267EZR9"/>
<evidence type="ECO:0000313" key="2">
    <source>
        <dbReference type="EMBL" id="PAA66437.1"/>
    </source>
</evidence>
<dbReference type="PANTHER" id="PTHR23280:SF21">
    <property type="entry name" value="PROTEIN 4.1 HOMOLOG"/>
    <property type="match status" value="1"/>
</dbReference>
<dbReference type="OrthoDB" id="6235974at2759"/>
<accession>A0A267EZR9</accession>
<dbReference type="InterPro" id="IPR018979">
    <property type="entry name" value="FERM_N"/>
</dbReference>
<dbReference type="PANTHER" id="PTHR23280">
    <property type="entry name" value="4.1 G PROTEIN"/>
    <property type="match status" value="1"/>
</dbReference>
<proteinExistence type="predicted"/>
<dbReference type="Proteomes" id="UP000215902">
    <property type="component" value="Unassembled WGS sequence"/>
</dbReference>